<protein>
    <submittedName>
        <fullName evidence="1">Uncharacterized protein</fullName>
    </submittedName>
</protein>
<accession>A0A9Q1HLL5</accession>
<evidence type="ECO:0000313" key="2">
    <source>
        <dbReference type="Proteomes" id="UP001152320"/>
    </source>
</evidence>
<organism evidence="1 2">
    <name type="scientific">Holothuria leucospilota</name>
    <name type="common">Black long sea cucumber</name>
    <name type="synonym">Mertensiothuria leucospilota</name>
    <dbReference type="NCBI Taxonomy" id="206669"/>
    <lineage>
        <taxon>Eukaryota</taxon>
        <taxon>Metazoa</taxon>
        <taxon>Echinodermata</taxon>
        <taxon>Eleutherozoa</taxon>
        <taxon>Echinozoa</taxon>
        <taxon>Holothuroidea</taxon>
        <taxon>Aspidochirotacea</taxon>
        <taxon>Aspidochirotida</taxon>
        <taxon>Holothuriidae</taxon>
        <taxon>Holothuria</taxon>
    </lineage>
</organism>
<dbReference type="EMBL" id="JAIZAY010000001">
    <property type="protein sequence ID" value="KAJ8049966.1"/>
    <property type="molecule type" value="Genomic_DNA"/>
</dbReference>
<dbReference type="PANTHER" id="PTHR47456">
    <property type="entry name" value="PHD-TYPE DOMAIN-CONTAINING PROTEIN"/>
    <property type="match status" value="1"/>
</dbReference>
<name>A0A9Q1HLL5_HOLLE</name>
<proteinExistence type="predicted"/>
<dbReference type="AlphaFoldDB" id="A0A9Q1HLL5"/>
<sequence length="144" mass="16336">MSYKLHNTSLFIHQTKQQQKQLLQRDKEPVLLDATYRITKYALPLFLMVVRTNFRNIPGAKFVGESETTAHTAEALFIIKNWNPQVLPNNYKGLRSSWFPQSLKSMSAASTWNKHGFDGVGKMGSSLLPISLLHTTALSFNINI</sequence>
<dbReference type="Proteomes" id="UP001152320">
    <property type="component" value="Chromosome 1"/>
</dbReference>
<evidence type="ECO:0000313" key="1">
    <source>
        <dbReference type="EMBL" id="KAJ8049966.1"/>
    </source>
</evidence>
<gene>
    <name evidence="1" type="ORF">HOLleu_02947</name>
</gene>
<dbReference type="OrthoDB" id="6142716at2759"/>
<keyword evidence="2" id="KW-1185">Reference proteome</keyword>
<reference evidence="1" key="1">
    <citation type="submission" date="2021-10" db="EMBL/GenBank/DDBJ databases">
        <title>Tropical sea cucumber genome reveals ecological adaptation and Cuvierian tubules defense mechanism.</title>
        <authorList>
            <person name="Chen T."/>
        </authorList>
    </citation>
    <scope>NUCLEOTIDE SEQUENCE</scope>
    <source>
        <strain evidence="1">Nanhai2018</strain>
        <tissue evidence="1">Muscle</tissue>
    </source>
</reference>
<dbReference type="PANTHER" id="PTHR47456:SF6">
    <property type="entry name" value="SI:DKEY-31C13.1"/>
    <property type="match status" value="1"/>
</dbReference>
<comment type="caution">
    <text evidence="1">The sequence shown here is derived from an EMBL/GenBank/DDBJ whole genome shotgun (WGS) entry which is preliminary data.</text>
</comment>